<gene>
    <name evidence="3" type="ORF">LAMI_0F16116G</name>
</gene>
<dbReference type="OrthoDB" id="361029at2759"/>
<evidence type="ECO:0000313" key="4">
    <source>
        <dbReference type="Proteomes" id="UP000191024"/>
    </source>
</evidence>
<dbReference type="PANTHER" id="PTHR12150:SF13">
    <property type="entry name" value="METHYLTRANSFERASE C9ORF114-RELATED"/>
    <property type="match status" value="1"/>
</dbReference>
<dbReference type="InterPro" id="IPR003750">
    <property type="entry name" value="Put_MeTrfase-C9orf114-like"/>
</dbReference>
<evidence type="ECO:0000256" key="1">
    <source>
        <dbReference type="ARBA" id="ARBA00009841"/>
    </source>
</evidence>
<dbReference type="Proteomes" id="UP000191024">
    <property type="component" value="Chromosome F"/>
</dbReference>
<protein>
    <submittedName>
        <fullName evidence="3">LAMI_0F16116g1_1</fullName>
    </submittedName>
</protein>
<dbReference type="STRING" id="1230905.A0A1G4K4U0"/>
<dbReference type="Gene3D" id="3.40.1280.10">
    <property type="match status" value="2"/>
</dbReference>
<sequence length="420" mass="46396">MSVKRSGKGSDVSKNERKRLKTGNVVDLKKKSSARIPKTKIKKKIKLLSKTVDYSICVPTSLIDNCSSLEQITHAVYQVAKTATLFNVAEIVVLDLGSRSQSLSQSTSELQQKHKSTKITFDDASAPSENTGAQATEKIGTAKKQPRSRLPPALLISSLLQYFVTPPYLTKSVFKKEYMGCFQYASRLPRVSALPFMRHLPDDKGRYREGLAITMDKPGSGRAKKNSKPYGQTKYVNVGAEEALELRGQLVPANVRVTVDVIDRRVVSPAEAYGDFVGAQASYGYHVRLAHNFGDVFVASPFQQGYSQTIWVNSGDFYFNPQTQKSERLNARIVAIEALVRPSEEEIAENDAVTPANVLVFFGKWRDITSSFEQAKAQFEGCEGAHQFFDGQLELPGATPLGNICIEDSCMVAMTKLSQM</sequence>
<organism evidence="3 4">
    <name type="scientific">Lachancea mirantina</name>
    <dbReference type="NCBI Taxonomy" id="1230905"/>
    <lineage>
        <taxon>Eukaryota</taxon>
        <taxon>Fungi</taxon>
        <taxon>Dikarya</taxon>
        <taxon>Ascomycota</taxon>
        <taxon>Saccharomycotina</taxon>
        <taxon>Saccharomycetes</taxon>
        <taxon>Saccharomycetales</taxon>
        <taxon>Saccharomycetaceae</taxon>
        <taxon>Lachancea</taxon>
    </lineage>
</organism>
<dbReference type="InterPro" id="IPR029028">
    <property type="entry name" value="Alpha/beta_knot_MTases"/>
</dbReference>
<evidence type="ECO:0000256" key="2">
    <source>
        <dbReference type="SAM" id="MobiDB-lite"/>
    </source>
</evidence>
<evidence type="ECO:0000313" key="3">
    <source>
        <dbReference type="EMBL" id="SCU98757.1"/>
    </source>
</evidence>
<dbReference type="InterPro" id="IPR029026">
    <property type="entry name" value="tRNA_m1G_MTases_N"/>
</dbReference>
<dbReference type="CDD" id="cd18086">
    <property type="entry name" value="HsC9orf114-like"/>
    <property type="match status" value="1"/>
</dbReference>
<comment type="similarity">
    <text evidence="1">Belongs to the class IV-like SAM-binding methyltransferase superfamily.</text>
</comment>
<feature type="region of interest" description="Disordered" evidence="2">
    <location>
        <begin position="105"/>
        <end position="133"/>
    </location>
</feature>
<reference evidence="4" key="1">
    <citation type="submission" date="2016-03" db="EMBL/GenBank/DDBJ databases">
        <authorList>
            <person name="Devillers H."/>
        </authorList>
    </citation>
    <scope>NUCLEOTIDE SEQUENCE [LARGE SCALE GENOMIC DNA]</scope>
</reference>
<name>A0A1G4K4U0_9SACH</name>
<accession>A0A1G4K4U0</accession>
<dbReference type="AlphaFoldDB" id="A0A1G4K4U0"/>
<proteinExistence type="inferred from homology"/>
<dbReference type="PANTHER" id="PTHR12150">
    <property type="entry name" value="CLASS IV SAM-BINDING METHYLTRANSFERASE-RELATED"/>
    <property type="match status" value="1"/>
</dbReference>
<feature type="region of interest" description="Disordered" evidence="2">
    <location>
        <begin position="1"/>
        <end position="24"/>
    </location>
</feature>
<dbReference type="SUPFAM" id="SSF75217">
    <property type="entry name" value="alpha/beta knot"/>
    <property type="match status" value="1"/>
</dbReference>
<keyword evidence="4" id="KW-1185">Reference proteome</keyword>
<dbReference type="Pfam" id="PF02598">
    <property type="entry name" value="Methyltrn_RNA_3"/>
    <property type="match status" value="1"/>
</dbReference>
<dbReference type="GO" id="GO:0032259">
    <property type="term" value="P:methylation"/>
    <property type="evidence" value="ECO:0007669"/>
    <property type="project" value="UniProtKB-ARBA"/>
</dbReference>
<dbReference type="EMBL" id="LT598467">
    <property type="protein sequence ID" value="SCU98757.1"/>
    <property type="molecule type" value="Genomic_DNA"/>
</dbReference>